<dbReference type="Gene3D" id="2.60.120.40">
    <property type="match status" value="1"/>
</dbReference>
<keyword evidence="3" id="KW-0202">Cytokine</keyword>
<evidence type="ECO:0000313" key="10">
    <source>
        <dbReference type="Proteomes" id="UP001249851"/>
    </source>
</evidence>
<evidence type="ECO:0000256" key="1">
    <source>
        <dbReference type="ARBA" id="ARBA00004613"/>
    </source>
</evidence>
<keyword evidence="10" id="KW-1185">Reference proteome</keyword>
<keyword evidence="6" id="KW-0325">Glycoprotein</keyword>
<evidence type="ECO:0000256" key="6">
    <source>
        <dbReference type="ARBA" id="ARBA00023180"/>
    </source>
</evidence>
<organism evidence="9 10">
    <name type="scientific">Acropora cervicornis</name>
    <name type="common">Staghorn coral</name>
    <dbReference type="NCBI Taxonomy" id="6130"/>
    <lineage>
        <taxon>Eukaryota</taxon>
        <taxon>Metazoa</taxon>
        <taxon>Cnidaria</taxon>
        <taxon>Anthozoa</taxon>
        <taxon>Hexacorallia</taxon>
        <taxon>Scleractinia</taxon>
        <taxon>Astrocoeniina</taxon>
        <taxon>Acroporidae</taxon>
        <taxon>Acropora</taxon>
    </lineage>
</organism>
<dbReference type="EMBL" id="JARQWQ010000030">
    <property type="protein sequence ID" value="KAK2562136.1"/>
    <property type="molecule type" value="Genomic_DNA"/>
</dbReference>
<dbReference type="Pfam" id="PF00229">
    <property type="entry name" value="TNF"/>
    <property type="match status" value="1"/>
</dbReference>
<dbReference type="SMART" id="SM00207">
    <property type="entry name" value="TNF"/>
    <property type="match status" value="1"/>
</dbReference>
<dbReference type="InterPro" id="IPR008983">
    <property type="entry name" value="Tumour_necrosis_fac-like_dom"/>
</dbReference>
<dbReference type="SUPFAM" id="SSF49842">
    <property type="entry name" value="TNF-like"/>
    <property type="match status" value="1"/>
</dbReference>
<keyword evidence="4" id="KW-0964">Secreted</keyword>
<dbReference type="GO" id="GO:0005615">
    <property type="term" value="C:extracellular space"/>
    <property type="evidence" value="ECO:0007669"/>
    <property type="project" value="UniProtKB-KW"/>
</dbReference>
<dbReference type="InterPro" id="IPR051748">
    <property type="entry name" value="TNF_Ligand_Superfamily"/>
</dbReference>
<sequence>MFKQVFVISLFVTAASAYFLYPATGQASARLLQQHKFPAKTELGPFDLDGANYMSMEGNQMMVHQTGLYYVYGQVHYIHLTSKRLYNRCQLQINNTPFRFLQKGMDGRADIGNVYSGGMVPLKAGDKIRLVTQTEVHINMNPRVTFFGAFRVGFGCHECGHNLGPLNRDESEDYKQS</sequence>
<comment type="subcellular location">
    <subcellularLocation>
        <location evidence="1">Secreted</location>
    </subcellularLocation>
</comment>
<gene>
    <name evidence="9" type="ORF">P5673_014898</name>
</gene>
<dbReference type="AlphaFoldDB" id="A0AAD9QIT8"/>
<evidence type="ECO:0000313" key="9">
    <source>
        <dbReference type="EMBL" id="KAK2562136.1"/>
    </source>
</evidence>
<dbReference type="GO" id="GO:0005164">
    <property type="term" value="F:tumor necrosis factor receptor binding"/>
    <property type="evidence" value="ECO:0007669"/>
    <property type="project" value="InterPro"/>
</dbReference>
<evidence type="ECO:0000259" key="8">
    <source>
        <dbReference type="PROSITE" id="PS50049"/>
    </source>
</evidence>
<feature type="chain" id="PRO_5041921365" description="THD domain-containing protein" evidence="7">
    <location>
        <begin position="18"/>
        <end position="177"/>
    </location>
</feature>
<dbReference type="PROSITE" id="PS50049">
    <property type="entry name" value="THD_2"/>
    <property type="match status" value="1"/>
</dbReference>
<name>A0AAD9QIT8_ACRCE</name>
<evidence type="ECO:0000256" key="3">
    <source>
        <dbReference type="ARBA" id="ARBA00022514"/>
    </source>
</evidence>
<comment type="similarity">
    <text evidence="2">Belongs to the tumor necrosis factor family.</text>
</comment>
<comment type="caution">
    <text evidence="9">The sequence shown here is derived from an EMBL/GenBank/DDBJ whole genome shotgun (WGS) entry which is preliminary data.</text>
</comment>
<keyword evidence="5" id="KW-1015">Disulfide bond</keyword>
<accession>A0AAD9QIT8</accession>
<evidence type="ECO:0000256" key="4">
    <source>
        <dbReference type="ARBA" id="ARBA00022525"/>
    </source>
</evidence>
<reference evidence="9" key="1">
    <citation type="journal article" date="2023" name="G3 (Bethesda)">
        <title>Whole genome assembly and annotation of the endangered Caribbean coral Acropora cervicornis.</title>
        <authorList>
            <person name="Selwyn J.D."/>
            <person name="Vollmer S.V."/>
        </authorList>
    </citation>
    <scope>NUCLEOTIDE SEQUENCE</scope>
    <source>
        <strain evidence="9">K2</strain>
    </source>
</reference>
<dbReference type="GO" id="GO:0006955">
    <property type="term" value="P:immune response"/>
    <property type="evidence" value="ECO:0007669"/>
    <property type="project" value="InterPro"/>
</dbReference>
<dbReference type="InterPro" id="IPR006052">
    <property type="entry name" value="TNF_dom"/>
</dbReference>
<dbReference type="PANTHER" id="PTHR15151">
    <property type="entry name" value="PROTEIN EIGER"/>
    <property type="match status" value="1"/>
</dbReference>
<protein>
    <recommendedName>
        <fullName evidence="8">THD domain-containing protein</fullName>
    </recommendedName>
</protein>
<proteinExistence type="inferred from homology"/>
<dbReference type="Proteomes" id="UP001249851">
    <property type="component" value="Unassembled WGS sequence"/>
</dbReference>
<dbReference type="PANTHER" id="PTHR15151:SF24">
    <property type="entry name" value="A PROLIFERATION-INDUCING LIGAND-LIKE PROTEIN-RELATED"/>
    <property type="match status" value="1"/>
</dbReference>
<feature type="signal peptide" evidence="7">
    <location>
        <begin position="1"/>
        <end position="17"/>
    </location>
</feature>
<evidence type="ECO:0000256" key="2">
    <source>
        <dbReference type="ARBA" id="ARBA00008670"/>
    </source>
</evidence>
<dbReference type="GO" id="GO:0005125">
    <property type="term" value="F:cytokine activity"/>
    <property type="evidence" value="ECO:0007669"/>
    <property type="project" value="UniProtKB-KW"/>
</dbReference>
<feature type="domain" description="THD" evidence="8">
    <location>
        <begin position="7"/>
        <end position="152"/>
    </location>
</feature>
<keyword evidence="7" id="KW-0732">Signal</keyword>
<dbReference type="GO" id="GO:0016020">
    <property type="term" value="C:membrane"/>
    <property type="evidence" value="ECO:0007669"/>
    <property type="project" value="InterPro"/>
</dbReference>
<reference evidence="9" key="2">
    <citation type="journal article" date="2023" name="Science">
        <title>Genomic signatures of disease resistance in endangered staghorn corals.</title>
        <authorList>
            <person name="Vollmer S.V."/>
            <person name="Selwyn J.D."/>
            <person name="Despard B.A."/>
            <person name="Roesel C.L."/>
        </authorList>
    </citation>
    <scope>NUCLEOTIDE SEQUENCE</scope>
    <source>
        <strain evidence="9">K2</strain>
    </source>
</reference>
<evidence type="ECO:0000256" key="5">
    <source>
        <dbReference type="ARBA" id="ARBA00023157"/>
    </source>
</evidence>
<evidence type="ECO:0000256" key="7">
    <source>
        <dbReference type="SAM" id="SignalP"/>
    </source>
</evidence>